<dbReference type="EMBL" id="CAJOBB010005265">
    <property type="protein sequence ID" value="CAF4122046.1"/>
    <property type="molecule type" value="Genomic_DNA"/>
</dbReference>
<comment type="caution">
    <text evidence="4">The sequence shown here is derived from an EMBL/GenBank/DDBJ whole genome shotgun (WGS) entry which is preliminary data.</text>
</comment>
<dbReference type="Gene3D" id="3.10.330.10">
    <property type="match status" value="1"/>
</dbReference>
<keyword evidence="1" id="KW-0547">Nucleotide-binding</keyword>
<feature type="domain" description="CDC48" evidence="3">
    <location>
        <begin position="179"/>
        <end position="233"/>
    </location>
</feature>
<dbReference type="InterPro" id="IPR004201">
    <property type="entry name" value="Cdc48_dom2"/>
</dbReference>
<sequence>MARTTNPQKCLNFLKPNEVSDFVTDLLPPGSHLDLVNLRHSTSSSITMEQLATMKHARRQRDGAFYKKWMECKIEENEQHNVVTVPYGISRDLKKLATNKMILFEGADNRKAVAIDELQKLRTTDDTNNATNKNIKMNYIVRHNLDLKLGDVVSIQPCKDIKPGTHIRVSAVGDTVHKLKGNFLEVYLLPYFRDVNPDRPVHKGDSFIVHAAMHSVEFKIMETSPKPRDRTVHSSKTIKQFLRTELIWNGTVLPLPKPYCIVSVPGTVIQYNGSIKREDADSSLNKIGYHDIDCIREQLAQIKAMVEYH</sequence>
<dbReference type="InterPro" id="IPR029067">
    <property type="entry name" value="CDC48_domain_2-like_sf"/>
</dbReference>
<evidence type="ECO:0000313" key="4">
    <source>
        <dbReference type="EMBL" id="CAF4122046.1"/>
    </source>
</evidence>
<dbReference type="AlphaFoldDB" id="A0A819WBD5"/>
<accession>A0A819WBD5</accession>
<gene>
    <name evidence="4" type="ORF">KXQ929_LOCUS35701</name>
</gene>
<dbReference type="Proteomes" id="UP000663868">
    <property type="component" value="Unassembled WGS sequence"/>
</dbReference>
<protein>
    <recommendedName>
        <fullName evidence="3">CDC48 domain-containing protein</fullName>
    </recommendedName>
</protein>
<evidence type="ECO:0000256" key="1">
    <source>
        <dbReference type="ARBA" id="ARBA00022741"/>
    </source>
</evidence>
<proteinExistence type="predicted"/>
<evidence type="ECO:0000256" key="2">
    <source>
        <dbReference type="ARBA" id="ARBA00022840"/>
    </source>
</evidence>
<evidence type="ECO:0000259" key="3">
    <source>
        <dbReference type="Pfam" id="PF02933"/>
    </source>
</evidence>
<evidence type="ECO:0000313" key="5">
    <source>
        <dbReference type="Proteomes" id="UP000663868"/>
    </source>
</evidence>
<dbReference type="Pfam" id="PF02933">
    <property type="entry name" value="CDC48_2"/>
    <property type="match status" value="1"/>
</dbReference>
<dbReference type="Gene3D" id="2.40.40.20">
    <property type="match status" value="1"/>
</dbReference>
<name>A0A819WBD5_9BILA</name>
<dbReference type="SUPFAM" id="SSF54585">
    <property type="entry name" value="Cdc48 domain 2-like"/>
    <property type="match status" value="1"/>
</dbReference>
<reference evidence="4" key="1">
    <citation type="submission" date="2021-02" db="EMBL/GenBank/DDBJ databases">
        <authorList>
            <person name="Nowell W R."/>
        </authorList>
    </citation>
    <scope>NUCLEOTIDE SEQUENCE</scope>
</reference>
<keyword evidence="2" id="KW-0067">ATP-binding</keyword>
<organism evidence="4 5">
    <name type="scientific">Adineta steineri</name>
    <dbReference type="NCBI Taxonomy" id="433720"/>
    <lineage>
        <taxon>Eukaryota</taxon>
        <taxon>Metazoa</taxon>
        <taxon>Spiralia</taxon>
        <taxon>Gnathifera</taxon>
        <taxon>Rotifera</taxon>
        <taxon>Eurotatoria</taxon>
        <taxon>Bdelloidea</taxon>
        <taxon>Adinetida</taxon>
        <taxon>Adinetidae</taxon>
        <taxon>Adineta</taxon>
    </lineage>
</organism>
<dbReference type="GO" id="GO:0005524">
    <property type="term" value="F:ATP binding"/>
    <property type="evidence" value="ECO:0007669"/>
    <property type="project" value="UniProtKB-KW"/>
</dbReference>